<gene>
    <name evidence="1" type="ORF">A6R68_20603</name>
</gene>
<dbReference type="AlphaFoldDB" id="A0A1A6HTZ3"/>
<name>A0A1A6HTZ3_NEOLE</name>
<evidence type="ECO:0000313" key="2">
    <source>
        <dbReference type="Proteomes" id="UP000092124"/>
    </source>
</evidence>
<reference evidence="1 2" key="1">
    <citation type="submission" date="2016-06" db="EMBL/GenBank/DDBJ databases">
        <title>The Draft Genome Sequence and Annotation of the Desert Woodrat Neotoma lepida.</title>
        <authorList>
            <person name="Campbell M."/>
            <person name="Oakeson K.F."/>
            <person name="Yandell M."/>
            <person name="Halpert J.R."/>
            <person name="Dearing D."/>
        </authorList>
    </citation>
    <scope>NUCLEOTIDE SEQUENCE [LARGE SCALE GENOMIC DNA]</scope>
    <source>
        <strain evidence="1">417</strain>
        <tissue evidence="1">Liver</tissue>
    </source>
</reference>
<accession>A0A1A6HTZ3</accession>
<dbReference type="Proteomes" id="UP000092124">
    <property type="component" value="Unassembled WGS sequence"/>
</dbReference>
<organism evidence="1 2">
    <name type="scientific">Neotoma lepida</name>
    <name type="common">Desert woodrat</name>
    <dbReference type="NCBI Taxonomy" id="56216"/>
    <lineage>
        <taxon>Eukaryota</taxon>
        <taxon>Metazoa</taxon>
        <taxon>Chordata</taxon>
        <taxon>Craniata</taxon>
        <taxon>Vertebrata</taxon>
        <taxon>Euteleostomi</taxon>
        <taxon>Mammalia</taxon>
        <taxon>Eutheria</taxon>
        <taxon>Euarchontoglires</taxon>
        <taxon>Glires</taxon>
        <taxon>Rodentia</taxon>
        <taxon>Myomorpha</taxon>
        <taxon>Muroidea</taxon>
        <taxon>Cricetidae</taxon>
        <taxon>Neotominae</taxon>
        <taxon>Neotoma</taxon>
    </lineage>
</organism>
<dbReference type="EMBL" id="LZPO01017287">
    <property type="protein sequence ID" value="OBS81202.1"/>
    <property type="molecule type" value="Genomic_DNA"/>
</dbReference>
<keyword evidence="2" id="KW-1185">Reference proteome</keyword>
<protein>
    <submittedName>
        <fullName evidence="1">Uncharacterized protein</fullName>
    </submittedName>
</protein>
<sequence length="191" mass="20859">MQMQLLSAAQTGLCQERARLPGFLNCPSEYGRREKRSSLGEAGTLKIGAKRDVREFRKMRQKQVGGVLSERGGAQYPGREVNSQQGTYPGRHEKLGTMLGTWWLIYPVLSIIGKVSSPPSPPPLPSLTHHGAKHHCSMAISLHMLLAEGFYHLGIRLEKELCKLLANQADGSLESGKALKLGGKMGQPTTS</sequence>
<proteinExistence type="predicted"/>
<evidence type="ECO:0000313" key="1">
    <source>
        <dbReference type="EMBL" id="OBS81202.1"/>
    </source>
</evidence>
<comment type="caution">
    <text evidence="1">The sequence shown here is derived from an EMBL/GenBank/DDBJ whole genome shotgun (WGS) entry which is preliminary data.</text>
</comment>